<keyword evidence="2 4" id="KW-0547">Nucleotide-binding</keyword>
<keyword evidence="5" id="KW-0808">Transferase</keyword>
<sequence length="364" mass="41730">MGQAISSCCTCEQPSKAPVHCFTCADDAKINRTKVDRTAGEVVFKEKIHKNSEGKHKKCLIKGEILKDSNKSFAENLRKSLNISEQNIYDFYKIGKVVGIGEYGTVREGWSLAEDSLKVAIKILDLKEIQKTFKSICCEVSSLKQANHKNIIKLHQVFMDDKKVYLVLEYVDGVDLSDFIVDGYKLREKEVKYILQQMTSTIEYLHSIHICHRDIKLDNIMVNTDTFDIKLIDFGFSTNFSELDHLNCKCGTPYYVAPEVLKGSYGKECDMWSIGIMTYYMLTGEPPFHSDSDSKLFDSIIKDEVMYPTKVWYNISSEARDFIEKLLIKDCKKRMTAEESLEHEWLYEGDKSSSTRSDTKCESS</sequence>
<keyword evidence="5" id="KW-0418">Kinase</keyword>
<dbReference type="PROSITE" id="PS00108">
    <property type="entry name" value="PROTEIN_KINASE_ST"/>
    <property type="match status" value="1"/>
</dbReference>
<dbReference type="Proteomes" id="UP001295684">
    <property type="component" value="Unassembled WGS sequence"/>
</dbReference>
<evidence type="ECO:0000256" key="4">
    <source>
        <dbReference type="PROSITE-ProRule" id="PRU10141"/>
    </source>
</evidence>
<dbReference type="SMART" id="SM00220">
    <property type="entry name" value="S_TKc"/>
    <property type="match status" value="1"/>
</dbReference>
<evidence type="ECO:0000313" key="7">
    <source>
        <dbReference type="EMBL" id="CAI2373779.1"/>
    </source>
</evidence>
<evidence type="ECO:0000256" key="3">
    <source>
        <dbReference type="ARBA" id="ARBA00022840"/>
    </source>
</evidence>
<dbReference type="AlphaFoldDB" id="A0AAD1XJG0"/>
<accession>A0AAD1XJG0</accession>
<feature type="binding site" evidence="4">
    <location>
        <position position="122"/>
    </location>
    <ligand>
        <name>ATP</name>
        <dbReference type="ChEBI" id="CHEBI:30616"/>
    </ligand>
</feature>
<dbReference type="PANTHER" id="PTHR24347">
    <property type="entry name" value="SERINE/THREONINE-PROTEIN KINASE"/>
    <property type="match status" value="1"/>
</dbReference>
<protein>
    <recommendedName>
        <fullName evidence="6">Protein kinase domain-containing protein</fullName>
    </recommendedName>
</protein>
<reference evidence="7" key="1">
    <citation type="submission" date="2023-07" db="EMBL/GenBank/DDBJ databases">
        <authorList>
            <consortium name="AG Swart"/>
            <person name="Singh M."/>
            <person name="Singh A."/>
            <person name="Seah K."/>
            <person name="Emmerich C."/>
        </authorList>
    </citation>
    <scope>NUCLEOTIDE SEQUENCE</scope>
    <source>
        <strain evidence="7">DP1</strain>
    </source>
</reference>
<proteinExistence type="inferred from homology"/>
<comment type="subunit">
    <text evidence="1">Monomer.</text>
</comment>
<dbReference type="SUPFAM" id="SSF56112">
    <property type="entry name" value="Protein kinase-like (PK-like)"/>
    <property type="match status" value="1"/>
</dbReference>
<keyword evidence="5" id="KW-0723">Serine/threonine-protein kinase</keyword>
<comment type="similarity">
    <text evidence="5">Belongs to the protein kinase superfamily.</text>
</comment>
<name>A0AAD1XJG0_EUPCR</name>
<evidence type="ECO:0000313" key="8">
    <source>
        <dbReference type="Proteomes" id="UP001295684"/>
    </source>
</evidence>
<dbReference type="GO" id="GO:0005524">
    <property type="term" value="F:ATP binding"/>
    <property type="evidence" value="ECO:0007669"/>
    <property type="project" value="UniProtKB-UniRule"/>
</dbReference>
<dbReference type="InterPro" id="IPR008271">
    <property type="entry name" value="Ser/Thr_kinase_AS"/>
</dbReference>
<keyword evidence="3 4" id="KW-0067">ATP-binding</keyword>
<evidence type="ECO:0000259" key="6">
    <source>
        <dbReference type="PROSITE" id="PS50011"/>
    </source>
</evidence>
<evidence type="ECO:0000256" key="1">
    <source>
        <dbReference type="ARBA" id="ARBA00011245"/>
    </source>
</evidence>
<keyword evidence="8" id="KW-1185">Reference proteome</keyword>
<gene>
    <name evidence="7" type="ORF">ECRASSUSDP1_LOCUS15127</name>
</gene>
<dbReference type="FunFam" id="1.10.510.10:FF:000571">
    <property type="entry name" value="Maternal embryonic leucine zipper kinase"/>
    <property type="match status" value="1"/>
</dbReference>
<dbReference type="Gene3D" id="1.10.510.10">
    <property type="entry name" value="Transferase(Phosphotransferase) domain 1"/>
    <property type="match status" value="1"/>
</dbReference>
<dbReference type="Pfam" id="PF00069">
    <property type="entry name" value="Pkinase"/>
    <property type="match status" value="1"/>
</dbReference>
<evidence type="ECO:0000256" key="2">
    <source>
        <dbReference type="ARBA" id="ARBA00022741"/>
    </source>
</evidence>
<dbReference type="PROSITE" id="PS50011">
    <property type="entry name" value="PROTEIN_KINASE_DOM"/>
    <property type="match status" value="1"/>
</dbReference>
<dbReference type="EMBL" id="CAMPGE010015138">
    <property type="protein sequence ID" value="CAI2373779.1"/>
    <property type="molecule type" value="Genomic_DNA"/>
</dbReference>
<dbReference type="InterPro" id="IPR011009">
    <property type="entry name" value="Kinase-like_dom_sf"/>
</dbReference>
<organism evidence="7 8">
    <name type="scientific">Euplotes crassus</name>
    <dbReference type="NCBI Taxonomy" id="5936"/>
    <lineage>
        <taxon>Eukaryota</taxon>
        <taxon>Sar</taxon>
        <taxon>Alveolata</taxon>
        <taxon>Ciliophora</taxon>
        <taxon>Intramacronucleata</taxon>
        <taxon>Spirotrichea</taxon>
        <taxon>Hypotrichia</taxon>
        <taxon>Euplotida</taxon>
        <taxon>Euplotidae</taxon>
        <taxon>Moneuplotes</taxon>
    </lineage>
</organism>
<dbReference type="GO" id="GO:0004674">
    <property type="term" value="F:protein serine/threonine kinase activity"/>
    <property type="evidence" value="ECO:0007669"/>
    <property type="project" value="UniProtKB-KW"/>
</dbReference>
<evidence type="ECO:0000256" key="5">
    <source>
        <dbReference type="RuleBase" id="RU000304"/>
    </source>
</evidence>
<dbReference type="PROSITE" id="PS00107">
    <property type="entry name" value="PROTEIN_KINASE_ATP"/>
    <property type="match status" value="1"/>
</dbReference>
<feature type="domain" description="Protein kinase" evidence="6">
    <location>
        <begin position="92"/>
        <end position="346"/>
    </location>
</feature>
<dbReference type="CDD" id="cd05117">
    <property type="entry name" value="STKc_CAMK"/>
    <property type="match status" value="1"/>
</dbReference>
<comment type="caution">
    <text evidence="7">The sequence shown here is derived from an EMBL/GenBank/DDBJ whole genome shotgun (WGS) entry which is preliminary data.</text>
</comment>
<dbReference type="InterPro" id="IPR000719">
    <property type="entry name" value="Prot_kinase_dom"/>
</dbReference>
<dbReference type="InterPro" id="IPR017441">
    <property type="entry name" value="Protein_kinase_ATP_BS"/>
</dbReference>